<name>A0A2G9ZF25_9BACT</name>
<reference evidence="3 4" key="1">
    <citation type="submission" date="2017-09" db="EMBL/GenBank/DDBJ databases">
        <title>Depth-based differentiation of microbial function through sediment-hosted aquifers and enrichment of novel symbionts in the deep terrestrial subsurface.</title>
        <authorList>
            <person name="Probst A.J."/>
            <person name="Ladd B."/>
            <person name="Jarett J.K."/>
            <person name="Geller-Mcgrath D.E."/>
            <person name="Sieber C.M."/>
            <person name="Emerson J.B."/>
            <person name="Anantharaman K."/>
            <person name="Thomas B.C."/>
            <person name="Malmstrom R."/>
            <person name="Stieglmeier M."/>
            <person name="Klingl A."/>
            <person name="Woyke T."/>
            <person name="Ryan C.M."/>
            <person name="Banfield J.F."/>
        </authorList>
    </citation>
    <scope>NUCLEOTIDE SEQUENCE [LARGE SCALE GENOMIC DNA]</scope>
    <source>
        <strain evidence="3">CG23_combo_of_CG06-09_8_20_14_all_37_87_8</strain>
    </source>
</reference>
<proteinExistence type="predicted"/>
<protein>
    <recommendedName>
        <fullName evidence="2">Methyltransferase type 11 domain-containing protein</fullName>
    </recommendedName>
</protein>
<dbReference type="Proteomes" id="UP000230447">
    <property type="component" value="Unassembled WGS sequence"/>
</dbReference>
<evidence type="ECO:0000313" key="4">
    <source>
        <dbReference type="Proteomes" id="UP000230447"/>
    </source>
</evidence>
<sequence length="204" mass="23655">NDLKRFFKFLRKTEKIIPEGLVVLDLGSGTGRNANYLAQLGSKVIGLEISKTALNLAKARAREEGVEVDYRLLDIGSIYPFENEQFDLVLDVMSSNSLNEKEREIYLKEVFRVLKNGGFFFVKALCKDGDKNAKNLLKINPSKEKDTYLNKDMGLTERVFTKDDFIKMYAQYFKVIQLIKKTNYAQFKGQSYKRNYWLGYLKKL</sequence>
<feature type="domain" description="Methyltransferase type 11" evidence="2">
    <location>
        <begin position="24"/>
        <end position="122"/>
    </location>
</feature>
<dbReference type="InterPro" id="IPR013216">
    <property type="entry name" value="Methyltransf_11"/>
</dbReference>
<feature type="non-terminal residue" evidence="3">
    <location>
        <position position="1"/>
    </location>
</feature>
<dbReference type="EMBL" id="PCSB01000034">
    <property type="protein sequence ID" value="PIP31776.1"/>
    <property type="molecule type" value="Genomic_DNA"/>
</dbReference>
<accession>A0A2G9ZF25</accession>
<organism evidence="3 4">
    <name type="scientific">bacterium (Candidatus Gribaldobacteria) CG23_combo_of_CG06-09_8_20_14_all_37_87_8</name>
    <dbReference type="NCBI Taxonomy" id="2014278"/>
    <lineage>
        <taxon>Bacteria</taxon>
        <taxon>Candidatus Gribaldobacteria</taxon>
    </lineage>
</organism>
<evidence type="ECO:0000313" key="3">
    <source>
        <dbReference type="EMBL" id="PIP31776.1"/>
    </source>
</evidence>
<dbReference type="InterPro" id="IPR050447">
    <property type="entry name" value="Erg6_SMT_methyltransf"/>
</dbReference>
<dbReference type="PANTHER" id="PTHR44068:SF11">
    <property type="entry name" value="GERANYL DIPHOSPHATE 2-C-METHYLTRANSFERASE"/>
    <property type="match status" value="1"/>
</dbReference>
<comment type="caution">
    <text evidence="3">The sequence shown here is derived from an EMBL/GenBank/DDBJ whole genome shotgun (WGS) entry which is preliminary data.</text>
</comment>
<dbReference type="InterPro" id="IPR029063">
    <property type="entry name" value="SAM-dependent_MTases_sf"/>
</dbReference>
<evidence type="ECO:0000256" key="1">
    <source>
        <dbReference type="ARBA" id="ARBA00022679"/>
    </source>
</evidence>
<evidence type="ECO:0000259" key="2">
    <source>
        <dbReference type="Pfam" id="PF08241"/>
    </source>
</evidence>
<keyword evidence="1" id="KW-0808">Transferase</keyword>
<dbReference type="CDD" id="cd02440">
    <property type="entry name" value="AdoMet_MTases"/>
    <property type="match status" value="1"/>
</dbReference>
<dbReference type="Pfam" id="PF08241">
    <property type="entry name" value="Methyltransf_11"/>
    <property type="match status" value="1"/>
</dbReference>
<dbReference type="GO" id="GO:0008757">
    <property type="term" value="F:S-adenosylmethionine-dependent methyltransferase activity"/>
    <property type="evidence" value="ECO:0007669"/>
    <property type="project" value="InterPro"/>
</dbReference>
<dbReference type="Gene3D" id="3.40.50.150">
    <property type="entry name" value="Vaccinia Virus protein VP39"/>
    <property type="match status" value="1"/>
</dbReference>
<dbReference type="PANTHER" id="PTHR44068">
    <property type="entry name" value="ZGC:194242"/>
    <property type="match status" value="1"/>
</dbReference>
<gene>
    <name evidence="3" type="ORF">COX24_01755</name>
</gene>
<dbReference type="SUPFAM" id="SSF53335">
    <property type="entry name" value="S-adenosyl-L-methionine-dependent methyltransferases"/>
    <property type="match status" value="1"/>
</dbReference>
<dbReference type="AlphaFoldDB" id="A0A2G9ZF25"/>